<dbReference type="EMBL" id="JACSRA010000002">
    <property type="protein sequence ID" value="MBD7910028.1"/>
    <property type="molecule type" value="Genomic_DNA"/>
</dbReference>
<accession>A0ABR8PPD1</accession>
<evidence type="ECO:0000313" key="1">
    <source>
        <dbReference type="EMBL" id="MBD7910028.1"/>
    </source>
</evidence>
<proteinExistence type="predicted"/>
<dbReference type="Proteomes" id="UP000627781">
    <property type="component" value="Unassembled WGS sequence"/>
</dbReference>
<name>A0ABR8PPD1_9CLOT</name>
<comment type="caution">
    <text evidence="1">The sequence shown here is derived from an EMBL/GenBank/DDBJ whole genome shotgun (WGS) entry which is preliminary data.</text>
</comment>
<evidence type="ECO:0000313" key="2">
    <source>
        <dbReference type="Proteomes" id="UP000627781"/>
    </source>
</evidence>
<sequence length="128" mass="15303">MIISLIGLICNKVVINNIMHKSLENKKEDLYNSEDFEKILCLLNKYSKENRENINELRKKGTEQYINFGMNLGYKKEIDKFYLIYTDKGFRQEKILRYKDVGSKVVLLPLAEKYMNEESKIERKYSFN</sequence>
<keyword evidence="2" id="KW-1185">Reference proteome</keyword>
<organism evidence="1 2">
    <name type="scientific">Clostridium cibarium</name>
    <dbReference type="NCBI Taxonomy" id="2762247"/>
    <lineage>
        <taxon>Bacteria</taxon>
        <taxon>Bacillati</taxon>
        <taxon>Bacillota</taxon>
        <taxon>Clostridia</taxon>
        <taxon>Eubacteriales</taxon>
        <taxon>Clostridiaceae</taxon>
        <taxon>Clostridium</taxon>
    </lineage>
</organism>
<reference evidence="1 2" key="1">
    <citation type="submission" date="2020-08" db="EMBL/GenBank/DDBJ databases">
        <title>A Genomic Blueprint of the Chicken Gut Microbiome.</title>
        <authorList>
            <person name="Gilroy R."/>
            <person name="Ravi A."/>
            <person name="Getino M."/>
            <person name="Pursley I."/>
            <person name="Horton D.L."/>
            <person name="Alikhan N.-F."/>
            <person name="Baker D."/>
            <person name="Gharbi K."/>
            <person name="Hall N."/>
            <person name="Watson M."/>
            <person name="Adriaenssens E.M."/>
            <person name="Foster-Nyarko E."/>
            <person name="Jarju S."/>
            <person name="Secka A."/>
            <person name="Antonio M."/>
            <person name="Oren A."/>
            <person name="Chaudhuri R."/>
            <person name="La Ragione R.M."/>
            <person name="Hildebrand F."/>
            <person name="Pallen M.J."/>
        </authorList>
    </citation>
    <scope>NUCLEOTIDE SEQUENCE [LARGE SCALE GENOMIC DNA]</scope>
    <source>
        <strain evidence="1 2">Sa3CVN1</strain>
    </source>
</reference>
<gene>
    <name evidence="1" type="ORF">H9661_01550</name>
</gene>
<protein>
    <submittedName>
        <fullName evidence="1">Uncharacterized protein</fullName>
    </submittedName>
</protein>